<evidence type="ECO:0000313" key="2">
    <source>
        <dbReference type="EMBL" id="PWI56806.1"/>
    </source>
</evidence>
<dbReference type="Proteomes" id="UP000245380">
    <property type="component" value="Unassembled WGS sequence"/>
</dbReference>
<keyword evidence="3" id="KW-1185">Reference proteome</keyword>
<dbReference type="Gene3D" id="3.10.290.10">
    <property type="entry name" value="RNA-binding S4 domain"/>
    <property type="match status" value="1"/>
</dbReference>
<reference evidence="2 3" key="1">
    <citation type="submission" date="2016-11" db="EMBL/GenBank/DDBJ databases">
        <title>Comparative genomics of Acidibacillus ferroxidans species.</title>
        <authorList>
            <person name="Oliveira G."/>
            <person name="Nunes G."/>
            <person name="Oliveira R."/>
            <person name="Araujo F."/>
            <person name="Salim A."/>
            <person name="Scholte L."/>
            <person name="Morais D."/>
            <person name="Nancucheo I."/>
            <person name="Johnson D.B."/>
            <person name="Grail B."/>
            <person name="Bittencourt J."/>
            <person name="Valadares R."/>
        </authorList>
    </citation>
    <scope>NUCLEOTIDE SEQUENCE [LARGE SCALE GENOMIC DNA]</scope>
    <source>
        <strain evidence="2 3">Y002</strain>
    </source>
</reference>
<dbReference type="RefSeq" id="WP_109431384.1">
    <property type="nucleotide sequence ID" value="NZ_MPDK01000025.1"/>
</dbReference>
<dbReference type="InterPro" id="IPR036986">
    <property type="entry name" value="S4_RNA-bd_sf"/>
</dbReference>
<gene>
    <name evidence="2" type="ORF">BM613_11665</name>
</gene>
<protein>
    <submittedName>
        <fullName evidence="2">Uncharacterized protein</fullName>
    </submittedName>
</protein>
<name>A0A2U3D6A4_SULT2</name>
<keyword evidence="1" id="KW-0694">RNA-binding</keyword>
<comment type="caution">
    <text evidence="2">The sequence shown here is derived from an EMBL/GenBank/DDBJ whole genome shotgun (WGS) entry which is preliminary data.</text>
</comment>
<evidence type="ECO:0000256" key="1">
    <source>
        <dbReference type="PROSITE-ProRule" id="PRU00182"/>
    </source>
</evidence>
<dbReference type="EMBL" id="MPDK01000025">
    <property type="protein sequence ID" value="PWI56806.1"/>
    <property type="molecule type" value="Genomic_DNA"/>
</dbReference>
<accession>A0A2U3D6A4</accession>
<sequence>MITIHTKTTYITLQQALKLSGMIDSGGSAKVILQDNKVFVNGIHEQRRGRKLYPGDLISVFNQTILIAESEHED</sequence>
<organism evidence="2 3">
    <name type="scientific">Sulfoacidibacillus thermotolerans</name>
    <name type="common">Acidibacillus sulfuroxidans</name>
    <dbReference type="NCBI Taxonomy" id="1765684"/>
    <lineage>
        <taxon>Bacteria</taxon>
        <taxon>Bacillati</taxon>
        <taxon>Bacillota</taxon>
        <taxon>Bacilli</taxon>
        <taxon>Bacillales</taxon>
        <taxon>Alicyclobacillaceae</taxon>
        <taxon>Sulfoacidibacillus</taxon>
    </lineage>
</organism>
<proteinExistence type="predicted"/>
<dbReference type="OrthoDB" id="9811532at2"/>
<dbReference type="GO" id="GO:0003723">
    <property type="term" value="F:RNA binding"/>
    <property type="evidence" value="ECO:0007669"/>
    <property type="project" value="UniProtKB-KW"/>
</dbReference>
<dbReference type="PROSITE" id="PS50889">
    <property type="entry name" value="S4"/>
    <property type="match status" value="1"/>
</dbReference>
<dbReference type="CDD" id="cd00165">
    <property type="entry name" value="S4"/>
    <property type="match status" value="1"/>
</dbReference>
<evidence type="ECO:0000313" key="3">
    <source>
        <dbReference type="Proteomes" id="UP000245380"/>
    </source>
</evidence>
<dbReference type="Pfam" id="PF13275">
    <property type="entry name" value="S4_2"/>
    <property type="match status" value="1"/>
</dbReference>
<dbReference type="AlphaFoldDB" id="A0A2U3D6A4"/>
<dbReference type="SUPFAM" id="SSF55174">
    <property type="entry name" value="Alpha-L RNA-binding motif"/>
    <property type="match status" value="1"/>
</dbReference>